<reference evidence="2 3" key="1">
    <citation type="journal article" date="2024" name="G3 (Bethesda)">
        <title>Genome assembly of Hibiscus sabdariffa L. provides insights into metabolisms of medicinal natural products.</title>
        <authorList>
            <person name="Kim T."/>
        </authorList>
    </citation>
    <scope>NUCLEOTIDE SEQUENCE [LARGE SCALE GENOMIC DNA]</scope>
    <source>
        <strain evidence="2">TK-2024</strain>
        <tissue evidence="2">Old leaves</tissue>
    </source>
</reference>
<sequence length="161" mass="18027">MSTSAAGLSNCDNRLPVPGALRVGVRWQKPPLGWCKLNTDVAVSLVTSEASCDGVVHDDLGSYLTTTWSLRIDKLVVELDCLEEVKLFDNMNDVDWCVALVPYILELLQRQWQVRLVHVLREGNCVTDWLSKHLPLGDFLSHHFMSPSAGILDLLQQDDVK</sequence>
<dbReference type="Proteomes" id="UP001396334">
    <property type="component" value="Unassembled WGS sequence"/>
</dbReference>
<evidence type="ECO:0000313" key="2">
    <source>
        <dbReference type="EMBL" id="KAK9042441.1"/>
    </source>
</evidence>
<dbReference type="InterPro" id="IPR002156">
    <property type="entry name" value="RNaseH_domain"/>
</dbReference>
<comment type="caution">
    <text evidence="2">The sequence shown here is derived from an EMBL/GenBank/DDBJ whole genome shotgun (WGS) entry which is preliminary data.</text>
</comment>
<dbReference type="PANTHER" id="PTHR47723:SF13">
    <property type="entry name" value="PUTATIVE-RELATED"/>
    <property type="match status" value="1"/>
</dbReference>
<dbReference type="PANTHER" id="PTHR47723">
    <property type="entry name" value="OS05G0353850 PROTEIN"/>
    <property type="match status" value="1"/>
</dbReference>
<dbReference type="InterPro" id="IPR053151">
    <property type="entry name" value="RNase_H-like"/>
</dbReference>
<accession>A0ABR2TYT1</accession>
<dbReference type="InterPro" id="IPR044730">
    <property type="entry name" value="RNase_H-like_dom_plant"/>
</dbReference>
<protein>
    <recommendedName>
        <fullName evidence="1">RNase H type-1 domain-containing protein</fullName>
    </recommendedName>
</protein>
<dbReference type="CDD" id="cd06222">
    <property type="entry name" value="RNase_H_like"/>
    <property type="match status" value="1"/>
</dbReference>
<dbReference type="EMBL" id="JBBPBN010000004">
    <property type="protein sequence ID" value="KAK9042441.1"/>
    <property type="molecule type" value="Genomic_DNA"/>
</dbReference>
<organism evidence="2 3">
    <name type="scientific">Hibiscus sabdariffa</name>
    <name type="common">roselle</name>
    <dbReference type="NCBI Taxonomy" id="183260"/>
    <lineage>
        <taxon>Eukaryota</taxon>
        <taxon>Viridiplantae</taxon>
        <taxon>Streptophyta</taxon>
        <taxon>Embryophyta</taxon>
        <taxon>Tracheophyta</taxon>
        <taxon>Spermatophyta</taxon>
        <taxon>Magnoliopsida</taxon>
        <taxon>eudicotyledons</taxon>
        <taxon>Gunneridae</taxon>
        <taxon>Pentapetalae</taxon>
        <taxon>rosids</taxon>
        <taxon>malvids</taxon>
        <taxon>Malvales</taxon>
        <taxon>Malvaceae</taxon>
        <taxon>Malvoideae</taxon>
        <taxon>Hibiscus</taxon>
    </lineage>
</organism>
<name>A0ABR2TYT1_9ROSI</name>
<gene>
    <name evidence="2" type="ORF">V6N11_017515</name>
</gene>
<keyword evidence="3" id="KW-1185">Reference proteome</keyword>
<dbReference type="Pfam" id="PF13456">
    <property type="entry name" value="RVT_3"/>
    <property type="match status" value="1"/>
</dbReference>
<evidence type="ECO:0000259" key="1">
    <source>
        <dbReference type="Pfam" id="PF13456"/>
    </source>
</evidence>
<proteinExistence type="predicted"/>
<evidence type="ECO:0000313" key="3">
    <source>
        <dbReference type="Proteomes" id="UP001396334"/>
    </source>
</evidence>
<feature type="domain" description="RNase H type-1" evidence="1">
    <location>
        <begin position="64"/>
        <end position="133"/>
    </location>
</feature>